<protein>
    <submittedName>
        <fullName evidence="1">Uncharacterized protein</fullName>
    </submittedName>
</protein>
<keyword evidence="2" id="KW-1185">Reference proteome</keyword>
<gene>
    <name evidence="1" type="ORF">NDU88_008288</name>
</gene>
<reference evidence="1" key="1">
    <citation type="journal article" date="2022" name="bioRxiv">
        <title>Sequencing and chromosome-scale assembly of the giantPleurodeles waltlgenome.</title>
        <authorList>
            <person name="Brown T."/>
            <person name="Elewa A."/>
            <person name="Iarovenko S."/>
            <person name="Subramanian E."/>
            <person name="Araus A.J."/>
            <person name="Petzold A."/>
            <person name="Susuki M."/>
            <person name="Suzuki K.-i.T."/>
            <person name="Hayashi T."/>
            <person name="Toyoda A."/>
            <person name="Oliveira C."/>
            <person name="Osipova E."/>
            <person name="Leigh N.D."/>
            <person name="Simon A."/>
            <person name="Yun M.H."/>
        </authorList>
    </citation>
    <scope>NUCLEOTIDE SEQUENCE</scope>
    <source>
        <strain evidence="1">20211129_DDA</strain>
        <tissue evidence="1">Liver</tissue>
    </source>
</reference>
<sequence length="97" mass="10592">MSLERRPGKVEEFGAANWFRAALELPRSRRVASRVPLRWKPDRGSTSCSAVTNMETSFGTILRAQEPAQGARKPVLETGTLALITPLGASALEAVIW</sequence>
<comment type="caution">
    <text evidence="1">The sequence shown here is derived from an EMBL/GenBank/DDBJ whole genome shotgun (WGS) entry which is preliminary data.</text>
</comment>
<dbReference type="Proteomes" id="UP001066276">
    <property type="component" value="Chromosome 6"/>
</dbReference>
<dbReference type="EMBL" id="JANPWB010000010">
    <property type="protein sequence ID" value="KAJ1141960.1"/>
    <property type="molecule type" value="Genomic_DNA"/>
</dbReference>
<evidence type="ECO:0000313" key="2">
    <source>
        <dbReference type="Proteomes" id="UP001066276"/>
    </source>
</evidence>
<evidence type="ECO:0000313" key="1">
    <source>
        <dbReference type="EMBL" id="KAJ1141960.1"/>
    </source>
</evidence>
<proteinExistence type="predicted"/>
<dbReference type="AlphaFoldDB" id="A0AAV7QPG6"/>
<accession>A0AAV7QPG6</accession>
<organism evidence="1 2">
    <name type="scientific">Pleurodeles waltl</name>
    <name type="common">Iberian ribbed newt</name>
    <dbReference type="NCBI Taxonomy" id="8319"/>
    <lineage>
        <taxon>Eukaryota</taxon>
        <taxon>Metazoa</taxon>
        <taxon>Chordata</taxon>
        <taxon>Craniata</taxon>
        <taxon>Vertebrata</taxon>
        <taxon>Euteleostomi</taxon>
        <taxon>Amphibia</taxon>
        <taxon>Batrachia</taxon>
        <taxon>Caudata</taxon>
        <taxon>Salamandroidea</taxon>
        <taxon>Salamandridae</taxon>
        <taxon>Pleurodelinae</taxon>
        <taxon>Pleurodeles</taxon>
    </lineage>
</organism>
<name>A0AAV7QPG6_PLEWA</name>